<dbReference type="Proteomes" id="UP000012338">
    <property type="component" value="Unassembled WGS sequence"/>
</dbReference>
<keyword evidence="3 7" id="KW-0813">Transport</keyword>
<feature type="transmembrane region" description="Helical" evidence="9">
    <location>
        <begin position="508"/>
        <end position="527"/>
    </location>
</feature>
<evidence type="ECO:0000256" key="2">
    <source>
        <dbReference type="ARBA" id="ARBA00010992"/>
    </source>
</evidence>
<comment type="subcellular location">
    <subcellularLocation>
        <location evidence="1">Membrane</location>
        <topology evidence="1">Multi-pass membrane protein</topology>
    </subcellularLocation>
</comment>
<evidence type="ECO:0000256" key="6">
    <source>
        <dbReference type="ARBA" id="ARBA00023136"/>
    </source>
</evidence>
<keyword evidence="4 9" id="KW-0812">Transmembrane</keyword>
<feature type="transmembrane region" description="Helical" evidence="9">
    <location>
        <begin position="72"/>
        <end position="90"/>
    </location>
</feature>
<evidence type="ECO:0000256" key="7">
    <source>
        <dbReference type="RuleBase" id="RU003346"/>
    </source>
</evidence>
<protein>
    <recommendedName>
        <fullName evidence="10">Major facilitator superfamily (MFS) profile domain-containing protein</fullName>
    </recommendedName>
</protein>
<dbReference type="AlphaFoldDB" id="N4WYG9"/>
<evidence type="ECO:0000256" key="4">
    <source>
        <dbReference type="ARBA" id="ARBA00022692"/>
    </source>
</evidence>
<feature type="transmembrane region" description="Helical" evidence="9">
    <location>
        <begin position="433"/>
        <end position="451"/>
    </location>
</feature>
<dbReference type="NCBIfam" id="TIGR00879">
    <property type="entry name" value="SP"/>
    <property type="match status" value="1"/>
</dbReference>
<dbReference type="InterPro" id="IPR005828">
    <property type="entry name" value="MFS_sugar_transport-like"/>
</dbReference>
<feature type="transmembrane region" description="Helical" evidence="9">
    <location>
        <begin position="471"/>
        <end position="496"/>
    </location>
</feature>
<feature type="transmembrane region" description="Helical" evidence="9">
    <location>
        <begin position="539"/>
        <end position="557"/>
    </location>
</feature>
<feature type="transmembrane region" description="Helical" evidence="9">
    <location>
        <begin position="239"/>
        <end position="257"/>
    </location>
</feature>
<dbReference type="Gene3D" id="1.20.1250.20">
    <property type="entry name" value="MFS general substrate transporter like domains"/>
    <property type="match status" value="1"/>
</dbReference>
<dbReference type="PANTHER" id="PTHR48022">
    <property type="entry name" value="PLASTIDIC GLUCOSE TRANSPORTER 4"/>
    <property type="match status" value="1"/>
</dbReference>
<evidence type="ECO:0000259" key="10">
    <source>
        <dbReference type="PROSITE" id="PS50850"/>
    </source>
</evidence>
<dbReference type="FunFam" id="1.20.1250.20:FF:000061">
    <property type="entry name" value="MFS sugar transporter"/>
    <property type="match status" value="1"/>
</dbReference>
<dbReference type="GO" id="GO:0016020">
    <property type="term" value="C:membrane"/>
    <property type="evidence" value="ECO:0007669"/>
    <property type="project" value="UniProtKB-SubCell"/>
</dbReference>
<dbReference type="Pfam" id="PF00083">
    <property type="entry name" value="Sugar_tr"/>
    <property type="match status" value="1"/>
</dbReference>
<evidence type="ECO:0000256" key="1">
    <source>
        <dbReference type="ARBA" id="ARBA00004141"/>
    </source>
</evidence>
<dbReference type="InterPro" id="IPR020846">
    <property type="entry name" value="MFS_dom"/>
</dbReference>
<feature type="transmembrane region" description="Helical" evidence="9">
    <location>
        <begin position="277"/>
        <end position="296"/>
    </location>
</feature>
<evidence type="ECO:0000256" key="5">
    <source>
        <dbReference type="ARBA" id="ARBA00022989"/>
    </source>
</evidence>
<dbReference type="HOGENOM" id="CLU_001265_30_3_1"/>
<feature type="region of interest" description="Disordered" evidence="8">
    <location>
        <begin position="1"/>
        <end position="23"/>
    </location>
</feature>
<dbReference type="RefSeq" id="XP_014079598.1">
    <property type="nucleotide sequence ID" value="XM_014224123.1"/>
</dbReference>
<organism evidence="11 12">
    <name type="scientific">Cochliobolus heterostrophus (strain C4 / ATCC 48331 / race T)</name>
    <name type="common">Southern corn leaf blight fungus</name>
    <name type="synonym">Bipolaris maydis</name>
    <dbReference type="NCBI Taxonomy" id="665024"/>
    <lineage>
        <taxon>Eukaryota</taxon>
        <taxon>Fungi</taxon>
        <taxon>Dikarya</taxon>
        <taxon>Ascomycota</taxon>
        <taxon>Pezizomycotina</taxon>
        <taxon>Dothideomycetes</taxon>
        <taxon>Pleosporomycetidae</taxon>
        <taxon>Pleosporales</taxon>
        <taxon>Pleosporineae</taxon>
        <taxon>Pleosporaceae</taxon>
        <taxon>Bipolaris</taxon>
    </lineage>
</organism>
<feature type="transmembrane region" description="Helical" evidence="9">
    <location>
        <begin position="175"/>
        <end position="194"/>
    </location>
</feature>
<dbReference type="GO" id="GO:0005351">
    <property type="term" value="F:carbohydrate:proton symporter activity"/>
    <property type="evidence" value="ECO:0007669"/>
    <property type="project" value="TreeGrafter"/>
</dbReference>
<sequence>MDPEKSAEKRSEHSPDSHIDDIDYHQSQTLPQRFIEQQEASKKPDSASGLFSKLGNLPEWNVPGHGRLQGKALNNAIAWCSCLAFLMFGYDQGFLSGVLTLDDFQRHFPLMTSRERQNNLCWLDAPTNTIPNPDMCTGSPSILSAAVAVYQIGCFLGAVLILFYGEVWGRKSSSFWGSLIMIIGTILQVAPGGAKGGNSGAYALLCIGRVVGGIGNGMVTATIPTWQSECAKPEKRGRLIITSGAVIVAGVMISYWVTYGFYFVPSGESYSSVRWRFPIMFQSFFTILVMIALLYLPDSPRWLVMRGRYTEARELLARLAGSTVDSEEVETELTNIIDALEAQSKGGPFKMRELLHNGPSQNLRRTTLGVVSQFFQQISGVNLITYYATYVFENSLGFGPDMSRLLSACNGTEYFLAGLITIPLIERVGRRKLMLFGALGQMASMAIMSGMTSTATPDEFGAPILEPRYGITAVIFMFGFNTFFAIGWLGMSWLYPAEITNLRIRIQANALSTCSNWLSNFLIVMITPPAFANLSYNTYTMFAVFNAAIVPSVYFFFPEPKGRSLEELDVIFASANQMGARVQVDCRDFDVALGGTFFHALCRCRWCPAILTRVSGQQQGCTETA</sequence>
<keyword evidence="12" id="KW-1185">Reference proteome</keyword>
<evidence type="ECO:0000313" key="11">
    <source>
        <dbReference type="EMBL" id="ENI05689.1"/>
    </source>
</evidence>
<dbReference type="EMBL" id="KB733454">
    <property type="protein sequence ID" value="ENI05689.1"/>
    <property type="molecule type" value="Genomic_DNA"/>
</dbReference>
<reference evidence="11 12" key="1">
    <citation type="journal article" date="2012" name="PLoS Pathog.">
        <title>Diverse lifestyles and strategies of plant pathogenesis encoded in the genomes of eighteen Dothideomycetes fungi.</title>
        <authorList>
            <person name="Ohm R.A."/>
            <person name="Feau N."/>
            <person name="Henrissat B."/>
            <person name="Schoch C.L."/>
            <person name="Horwitz B.A."/>
            <person name="Barry K.W."/>
            <person name="Condon B.J."/>
            <person name="Copeland A.C."/>
            <person name="Dhillon B."/>
            <person name="Glaser F."/>
            <person name="Hesse C.N."/>
            <person name="Kosti I."/>
            <person name="LaButti K."/>
            <person name="Lindquist E.A."/>
            <person name="Lucas S."/>
            <person name="Salamov A.A."/>
            <person name="Bradshaw R.E."/>
            <person name="Ciuffetti L."/>
            <person name="Hamelin R.C."/>
            <person name="Kema G.H.J."/>
            <person name="Lawrence C."/>
            <person name="Scott J.A."/>
            <person name="Spatafora J.W."/>
            <person name="Turgeon B.G."/>
            <person name="de Wit P.J.G.M."/>
            <person name="Zhong S."/>
            <person name="Goodwin S.B."/>
            <person name="Grigoriev I.V."/>
        </authorList>
    </citation>
    <scope>NUCLEOTIDE SEQUENCE [LARGE SCALE GENOMIC DNA]</scope>
    <source>
        <strain evidence="12">C4 / ATCC 48331 / race T</strain>
    </source>
</reference>
<keyword evidence="5 9" id="KW-1133">Transmembrane helix</keyword>
<keyword evidence="6 9" id="KW-0472">Membrane</keyword>
<dbReference type="SUPFAM" id="SSF103473">
    <property type="entry name" value="MFS general substrate transporter"/>
    <property type="match status" value="1"/>
</dbReference>
<dbReference type="PROSITE" id="PS50850">
    <property type="entry name" value="MFS"/>
    <property type="match status" value="1"/>
</dbReference>
<dbReference type="PROSITE" id="PS00216">
    <property type="entry name" value="SUGAR_TRANSPORT_1"/>
    <property type="match status" value="1"/>
</dbReference>
<dbReference type="InterPro" id="IPR003663">
    <property type="entry name" value="Sugar/inositol_transpt"/>
</dbReference>
<dbReference type="InterPro" id="IPR005829">
    <property type="entry name" value="Sugar_transporter_CS"/>
</dbReference>
<dbReference type="InterPro" id="IPR050360">
    <property type="entry name" value="MFS_Sugar_Transporters"/>
</dbReference>
<reference evidence="12" key="2">
    <citation type="journal article" date="2013" name="PLoS Genet.">
        <title>Comparative genome structure, secondary metabolite, and effector coding capacity across Cochliobolus pathogens.</title>
        <authorList>
            <person name="Condon B.J."/>
            <person name="Leng Y."/>
            <person name="Wu D."/>
            <person name="Bushley K.E."/>
            <person name="Ohm R.A."/>
            <person name="Otillar R."/>
            <person name="Martin J."/>
            <person name="Schackwitz W."/>
            <person name="Grimwood J."/>
            <person name="MohdZainudin N."/>
            <person name="Xue C."/>
            <person name="Wang R."/>
            <person name="Manning V.A."/>
            <person name="Dhillon B."/>
            <person name="Tu Z.J."/>
            <person name="Steffenson B.J."/>
            <person name="Salamov A."/>
            <person name="Sun H."/>
            <person name="Lowry S."/>
            <person name="LaButti K."/>
            <person name="Han J."/>
            <person name="Copeland A."/>
            <person name="Lindquist E."/>
            <person name="Barry K."/>
            <person name="Schmutz J."/>
            <person name="Baker S.E."/>
            <person name="Ciuffetti L.M."/>
            <person name="Grigoriev I.V."/>
            <person name="Zhong S."/>
            <person name="Turgeon B.G."/>
        </authorList>
    </citation>
    <scope>NUCLEOTIDE SEQUENCE [LARGE SCALE GENOMIC DNA]</scope>
    <source>
        <strain evidence="12">C4 / ATCC 48331 / race T</strain>
    </source>
</reference>
<dbReference type="PANTHER" id="PTHR48022:SF68">
    <property type="entry name" value="MAJOR FACILITATOR SUPERFAMILY (MFS) PROFILE DOMAIN-CONTAINING PROTEIN-RELATED"/>
    <property type="match status" value="1"/>
</dbReference>
<proteinExistence type="inferred from homology"/>
<dbReference type="GeneID" id="25846522"/>
<feature type="domain" description="Major facilitator superfamily (MFS) profile" evidence="10">
    <location>
        <begin position="77"/>
        <end position="561"/>
    </location>
</feature>
<accession>N4WYG9</accession>
<evidence type="ECO:0000256" key="9">
    <source>
        <dbReference type="SAM" id="Phobius"/>
    </source>
</evidence>
<feature type="transmembrane region" description="Helical" evidence="9">
    <location>
        <begin position="200"/>
        <end position="219"/>
    </location>
</feature>
<evidence type="ECO:0000256" key="3">
    <source>
        <dbReference type="ARBA" id="ARBA00022448"/>
    </source>
</evidence>
<feature type="transmembrane region" description="Helical" evidence="9">
    <location>
        <begin position="142"/>
        <end position="163"/>
    </location>
</feature>
<comment type="similarity">
    <text evidence="2 7">Belongs to the major facilitator superfamily. Sugar transporter (TC 2.A.1.1) family.</text>
</comment>
<evidence type="ECO:0000256" key="8">
    <source>
        <dbReference type="SAM" id="MobiDB-lite"/>
    </source>
</evidence>
<name>N4WYG9_COCH4</name>
<gene>
    <name evidence="11" type="ORF">COCC4DRAFT_60740</name>
</gene>
<dbReference type="OrthoDB" id="6612291at2759"/>
<dbReference type="InterPro" id="IPR036259">
    <property type="entry name" value="MFS_trans_sf"/>
</dbReference>
<dbReference type="PRINTS" id="PR00171">
    <property type="entry name" value="SUGRTRNSPORT"/>
</dbReference>
<evidence type="ECO:0000313" key="12">
    <source>
        <dbReference type="Proteomes" id="UP000012338"/>
    </source>
</evidence>